<evidence type="ECO:0000313" key="5">
    <source>
        <dbReference type="Proteomes" id="UP001148838"/>
    </source>
</evidence>
<feature type="coiled-coil region" evidence="1">
    <location>
        <begin position="132"/>
        <end position="194"/>
    </location>
</feature>
<feature type="domain" description="Reverse transcriptase" evidence="3">
    <location>
        <begin position="605"/>
        <end position="915"/>
    </location>
</feature>
<dbReference type="SUPFAM" id="SSF56672">
    <property type="entry name" value="DNA/RNA polymerases"/>
    <property type="match status" value="1"/>
</dbReference>
<comment type="caution">
    <text evidence="4">The sequence shown here is derived from an EMBL/GenBank/DDBJ whole genome shotgun (WGS) entry which is preliminary data.</text>
</comment>
<dbReference type="PANTHER" id="PTHR47027">
    <property type="entry name" value="REVERSE TRANSCRIPTASE DOMAIN-CONTAINING PROTEIN"/>
    <property type="match status" value="1"/>
</dbReference>
<feature type="compositionally biased region" description="Low complexity" evidence="2">
    <location>
        <begin position="1048"/>
        <end position="1057"/>
    </location>
</feature>
<feature type="coiled-coil region" evidence="1">
    <location>
        <begin position="548"/>
        <end position="575"/>
    </location>
</feature>
<feature type="coiled-coil region" evidence="1">
    <location>
        <begin position="289"/>
        <end position="379"/>
    </location>
</feature>
<dbReference type="InterPro" id="IPR000477">
    <property type="entry name" value="RT_dom"/>
</dbReference>
<dbReference type="EMBL" id="JAJSOF020000029">
    <property type="protein sequence ID" value="KAJ4432586.1"/>
    <property type="molecule type" value="Genomic_DNA"/>
</dbReference>
<dbReference type="Gene3D" id="2.60.40.2840">
    <property type="match status" value="1"/>
</dbReference>
<dbReference type="PANTHER" id="PTHR47027:SF20">
    <property type="entry name" value="REVERSE TRANSCRIPTASE-LIKE PROTEIN WITH RNA-DIRECTED DNA POLYMERASE DOMAIN"/>
    <property type="match status" value="1"/>
</dbReference>
<accession>A0ABQ8SFM2</accession>
<dbReference type="Pfam" id="PF17751">
    <property type="entry name" value="SKICH"/>
    <property type="match status" value="1"/>
</dbReference>
<evidence type="ECO:0000256" key="2">
    <source>
        <dbReference type="SAM" id="MobiDB-lite"/>
    </source>
</evidence>
<dbReference type="InterPro" id="IPR043128">
    <property type="entry name" value="Rev_trsase/Diguanyl_cyclase"/>
</dbReference>
<gene>
    <name evidence="4" type="ORF">ANN_21209</name>
</gene>
<keyword evidence="1" id="KW-0175">Coiled coil</keyword>
<proteinExistence type="predicted"/>
<evidence type="ECO:0000256" key="1">
    <source>
        <dbReference type="SAM" id="Coils"/>
    </source>
</evidence>
<protein>
    <recommendedName>
        <fullName evidence="3">Reverse transcriptase domain-containing protein</fullName>
    </recommendedName>
</protein>
<evidence type="ECO:0000313" key="4">
    <source>
        <dbReference type="EMBL" id="KAJ4432586.1"/>
    </source>
</evidence>
<feature type="coiled-coil region" evidence="1">
    <location>
        <begin position="419"/>
        <end position="481"/>
    </location>
</feature>
<feature type="non-terminal residue" evidence="4">
    <location>
        <position position="1"/>
    </location>
</feature>
<dbReference type="Pfam" id="PF00078">
    <property type="entry name" value="RVT_1"/>
    <property type="match status" value="1"/>
</dbReference>
<keyword evidence="5" id="KW-1185">Reference proteome</keyword>
<dbReference type="Proteomes" id="UP001148838">
    <property type="component" value="Unassembled WGS sequence"/>
</dbReference>
<dbReference type="InterPro" id="IPR043502">
    <property type="entry name" value="DNA/RNA_pol_sf"/>
</dbReference>
<feature type="coiled-coil region" evidence="1">
    <location>
        <begin position="1002"/>
        <end position="1032"/>
    </location>
</feature>
<dbReference type="CDD" id="cd01650">
    <property type="entry name" value="RT_nLTR_like"/>
    <property type="match status" value="1"/>
</dbReference>
<organism evidence="4 5">
    <name type="scientific">Periplaneta americana</name>
    <name type="common">American cockroach</name>
    <name type="synonym">Blatta americana</name>
    <dbReference type="NCBI Taxonomy" id="6978"/>
    <lineage>
        <taxon>Eukaryota</taxon>
        <taxon>Metazoa</taxon>
        <taxon>Ecdysozoa</taxon>
        <taxon>Arthropoda</taxon>
        <taxon>Hexapoda</taxon>
        <taxon>Insecta</taxon>
        <taxon>Pterygota</taxon>
        <taxon>Neoptera</taxon>
        <taxon>Polyneoptera</taxon>
        <taxon>Dictyoptera</taxon>
        <taxon>Blattodea</taxon>
        <taxon>Blattoidea</taxon>
        <taxon>Blattidae</taxon>
        <taxon>Blattinae</taxon>
        <taxon>Periplaneta</taxon>
    </lineage>
</organism>
<dbReference type="Gene3D" id="3.30.70.270">
    <property type="match status" value="1"/>
</dbReference>
<evidence type="ECO:0000259" key="3">
    <source>
        <dbReference type="PROSITE" id="PS50878"/>
    </source>
</evidence>
<reference evidence="4 5" key="1">
    <citation type="journal article" date="2022" name="Allergy">
        <title>Genome assembly and annotation of Periplaneta americana reveal a comprehensive cockroach allergen profile.</title>
        <authorList>
            <person name="Wang L."/>
            <person name="Xiong Q."/>
            <person name="Saelim N."/>
            <person name="Wang L."/>
            <person name="Nong W."/>
            <person name="Wan A.T."/>
            <person name="Shi M."/>
            <person name="Liu X."/>
            <person name="Cao Q."/>
            <person name="Hui J.H.L."/>
            <person name="Sookrung N."/>
            <person name="Leung T.F."/>
            <person name="Tungtrongchitr A."/>
            <person name="Tsui S.K.W."/>
        </authorList>
    </citation>
    <scope>NUCLEOTIDE SEQUENCE [LARGE SCALE GENOMIC DNA]</scope>
    <source>
        <strain evidence="4">PWHHKU_190912</strain>
    </source>
</reference>
<dbReference type="InterPro" id="IPR041611">
    <property type="entry name" value="SKICH"/>
</dbReference>
<name>A0ABQ8SFM2_PERAM</name>
<sequence length="1079" mass="123566">VIFHDIADTYPTDADICCRYSLTDGVTPSHGDRIALFRVGWSSVQEYIQFEWAPGPPVSDKSELQVLFKASSLPKDVNEFYQLCYVTSDNVVCGASVPFQFRHPHENELCAIEEPGGLVVVRSRTALTDEKLRQTISANEQLQRDKDSLEGEVLILKEKCNKIALELQSAVEKLITLETEKRALEKRLEENLHMERHVERLQKDLLALDTEKNQSVAKLKKVEQHIQVLTATVDTLSADKEHMAQLLRSETQNKSGVVAEVSQYKGQVDSLSHMLEALTQSKEMVAQELRVQQATNNQLREDIQNLEIKSREQQNKISELEKEKKNLQELLEQTLSAEKASVEKIKHVNDLEKEKERLLSELIQSASKKEKEIKTLTEIYESRLEDVASKAMTIEKDLIASQTAQEERRKDILETAQVNKCLKQQLQEAQNIIAENERSLAAMESDLKKAIDAHKKSLEHNERLTERLMELESESAPLRLQLQESNIQQERHSHFKELFTDIEHKIANLKIVHEEAIANKNVQMERLDAIKERISELDVEEGKLCCELQDVAAIRDTQEDELAQKKEELAAAQESSRRSYLMVDGFFNGTSDIDALKESVNELTQFVDSSKMRLTEIDQRIREIEEEKAVLMQQQTQASERKAEYENNEEDAYKELVELQEHEIHFVREHGGDLETLQNQLTQALNHSSEILASGLSLEEKLALAKKEKTELQKKLTTSGGTSQDQIMEKKWEYKGTVHQLFIDFKKAYDSVKREVLYDILIEFGIPKKLVRLIKMCQSETYSRVRIGQFLSDAFPIHCGLKQGDALSPLLFNFALEYAIRKVQDNRQGLELNGLHQLLVYADDVNMLGENTQTIRENTEILLEASKAIGLEVNPEKTKYMIMSRDQNIVRNGNIKIGDLSFEEVEKFKYLGATVTNINDTREEIKRRLNMGNACYYSVEKLLSSSLLSKNLKVRIYKTVILPILLYGCETWTLTLREEHRLKVFENKQCSSLNSTEVNTCLEQEQQLKLRLEMAAAEYRKLYTEKQKVERRLAKFYSKLSEKKSKSSSDQSEAGSSTREPATAELISLSQTTGISSDT</sequence>
<feature type="coiled-coil region" evidence="1">
    <location>
        <begin position="607"/>
        <end position="662"/>
    </location>
</feature>
<feature type="region of interest" description="Disordered" evidence="2">
    <location>
        <begin position="1039"/>
        <end position="1079"/>
    </location>
</feature>
<feature type="compositionally biased region" description="Polar residues" evidence="2">
    <location>
        <begin position="1068"/>
        <end position="1079"/>
    </location>
</feature>
<dbReference type="PROSITE" id="PS50878">
    <property type="entry name" value="RT_POL"/>
    <property type="match status" value="1"/>
</dbReference>